<dbReference type="AlphaFoldDB" id="A0AA39R5C0"/>
<evidence type="ECO:0000313" key="3">
    <source>
        <dbReference type="Proteomes" id="UP001166286"/>
    </source>
</evidence>
<feature type="compositionally biased region" description="Acidic residues" evidence="1">
    <location>
        <begin position="167"/>
        <end position="177"/>
    </location>
</feature>
<feature type="compositionally biased region" description="Basic and acidic residues" evidence="1">
    <location>
        <begin position="215"/>
        <end position="229"/>
    </location>
</feature>
<feature type="compositionally biased region" description="Polar residues" evidence="1">
    <location>
        <begin position="1"/>
        <end position="11"/>
    </location>
</feature>
<gene>
    <name evidence="2" type="ORF">JMJ35_002953</name>
</gene>
<proteinExistence type="predicted"/>
<evidence type="ECO:0000313" key="2">
    <source>
        <dbReference type="EMBL" id="KAK0514336.1"/>
    </source>
</evidence>
<accession>A0AA39R5C0</accession>
<organism evidence="2 3">
    <name type="scientific">Cladonia borealis</name>
    <dbReference type="NCBI Taxonomy" id="184061"/>
    <lineage>
        <taxon>Eukaryota</taxon>
        <taxon>Fungi</taxon>
        <taxon>Dikarya</taxon>
        <taxon>Ascomycota</taxon>
        <taxon>Pezizomycotina</taxon>
        <taxon>Lecanoromycetes</taxon>
        <taxon>OSLEUM clade</taxon>
        <taxon>Lecanoromycetidae</taxon>
        <taxon>Lecanorales</taxon>
        <taxon>Lecanorineae</taxon>
        <taxon>Cladoniaceae</taxon>
        <taxon>Cladonia</taxon>
    </lineage>
</organism>
<feature type="compositionally biased region" description="Basic and acidic residues" evidence="1">
    <location>
        <begin position="148"/>
        <end position="166"/>
    </location>
</feature>
<dbReference type="EMBL" id="JAFEKC020000005">
    <property type="protein sequence ID" value="KAK0514336.1"/>
    <property type="molecule type" value="Genomic_DNA"/>
</dbReference>
<dbReference type="Proteomes" id="UP001166286">
    <property type="component" value="Unassembled WGS sequence"/>
</dbReference>
<keyword evidence="3" id="KW-1185">Reference proteome</keyword>
<feature type="region of interest" description="Disordered" evidence="1">
    <location>
        <begin position="136"/>
        <end position="179"/>
    </location>
</feature>
<dbReference type="Pfam" id="PF17242">
    <property type="entry name" value="DUF5315"/>
    <property type="match status" value="1"/>
</dbReference>
<sequence length="238" mass="25390">MSTLSPTSAATPGSAHPQRAPPPSLFLGPPSRNASSVSLNQPTSSSQPSQPRPSILRTRSARGPDPTSAPLGRSRPQAPHPAQKEGDRTDALWAEMQATLAEVELSASNSRHVFGSAHNEALGELREAQIALAKAWSRGEADDEDGLEAEKEKGAKGKDETKKDGDAAGEAEEEADIAEARRRRKANEKFFRKVREGVFDVAGKLEGVAQAMAKVEKESREIWSEKDSVDSGSVATSN</sequence>
<name>A0AA39R5C0_9LECA</name>
<feature type="compositionally biased region" description="Low complexity" evidence="1">
    <location>
        <begin position="41"/>
        <end position="54"/>
    </location>
</feature>
<protein>
    <submittedName>
        <fullName evidence="2">Uncharacterized protein</fullName>
    </submittedName>
</protein>
<comment type="caution">
    <text evidence="2">The sequence shown here is derived from an EMBL/GenBank/DDBJ whole genome shotgun (WGS) entry which is preliminary data.</text>
</comment>
<reference evidence="2" key="1">
    <citation type="submission" date="2023-03" db="EMBL/GenBank/DDBJ databases">
        <title>Complete genome of Cladonia borealis.</title>
        <authorList>
            <person name="Park H."/>
        </authorList>
    </citation>
    <scope>NUCLEOTIDE SEQUENCE</scope>
    <source>
        <strain evidence="2">ANT050790</strain>
    </source>
</reference>
<feature type="region of interest" description="Disordered" evidence="1">
    <location>
        <begin position="1"/>
        <end position="93"/>
    </location>
</feature>
<feature type="region of interest" description="Disordered" evidence="1">
    <location>
        <begin position="215"/>
        <end position="238"/>
    </location>
</feature>
<evidence type="ECO:0000256" key="1">
    <source>
        <dbReference type="SAM" id="MobiDB-lite"/>
    </source>
</evidence>